<keyword evidence="2" id="KW-1185">Reference proteome</keyword>
<protein>
    <submittedName>
        <fullName evidence="1">Uncharacterized protein</fullName>
    </submittedName>
</protein>
<dbReference type="AlphaFoldDB" id="A0A6A5WC34"/>
<proteinExistence type="predicted"/>
<evidence type="ECO:0000313" key="1">
    <source>
        <dbReference type="EMBL" id="KAF1998688.1"/>
    </source>
</evidence>
<organism evidence="1 2">
    <name type="scientific">Amniculicola lignicola CBS 123094</name>
    <dbReference type="NCBI Taxonomy" id="1392246"/>
    <lineage>
        <taxon>Eukaryota</taxon>
        <taxon>Fungi</taxon>
        <taxon>Dikarya</taxon>
        <taxon>Ascomycota</taxon>
        <taxon>Pezizomycotina</taxon>
        <taxon>Dothideomycetes</taxon>
        <taxon>Pleosporomycetidae</taxon>
        <taxon>Pleosporales</taxon>
        <taxon>Amniculicolaceae</taxon>
        <taxon>Amniculicola</taxon>
    </lineage>
</organism>
<accession>A0A6A5WC34</accession>
<dbReference type="EMBL" id="ML977602">
    <property type="protein sequence ID" value="KAF1998688.1"/>
    <property type="molecule type" value="Genomic_DNA"/>
</dbReference>
<reference evidence="1" key="1">
    <citation type="journal article" date="2020" name="Stud. Mycol.">
        <title>101 Dothideomycetes genomes: a test case for predicting lifestyles and emergence of pathogens.</title>
        <authorList>
            <person name="Haridas S."/>
            <person name="Albert R."/>
            <person name="Binder M."/>
            <person name="Bloem J."/>
            <person name="Labutti K."/>
            <person name="Salamov A."/>
            <person name="Andreopoulos B."/>
            <person name="Baker S."/>
            <person name="Barry K."/>
            <person name="Bills G."/>
            <person name="Bluhm B."/>
            <person name="Cannon C."/>
            <person name="Castanera R."/>
            <person name="Culley D."/>
            <person name="Daum C."/>
            <person name="Ezra D."/>
            <person name="Gonzalez J."/>
            <person name="Henrissat B."/>
            <person name="Kuo A."/>
            <person name="Liang C."/>
            <person name="Lipzen A."/>
            <person name="Lutzoni F."/>
            <person name="Magnuson J."/>
            <person name="Mondo S."/>
            <person name="Nolan M."/>
            <person name="Ohm R."/>
            <person name="Pangilinan J."/>
            <person name="Park H.-J."/>
            <person name="Ramirez L."/>
            <person name="Alfaro M."/>
            <person name="Sun H."/>
            <person name="Tritt A."/>
            <person name="Yoshinaga Y."/>
            <person name="Zwiers L.-H."/>
            <person name="Turgeon B."/>
            <person name="Goodwin S."/>
            <person name="Spatafora J."/>
            <person name="Crous P."/>
            <person name="Grigoriev I."/>
        </authorList>
    </citation>
    <scope>NUCLEOTIDE SEQUENCE</scope>
    <source>
        <strain evidence="1">CBS 123094</strain>
    </source>
</reference>
<gene>
    <name evidence="1" type="ORF">P154DRAFT_577795</name>
</gene>
<dbReference type="OrthoDB" id="2363873at2759"/>
<dbReference type="InterPro" id="IPR029058">
    <property type="entry name" value="AB_hydrolase_fold"/>
</dbReference>
<evidence type="ECO:0000313" key="2">
    <source>
        <dbReference type="Proteomes" id="UP000799779"/>
    </source>
</evidence>
<sequence length="141" mass="15447">MCSFSLKGPAPPNVLSNTSSSMPLIYTGETTLIFYQSTATQQSYSPNYNWNPGLDTTPLFYNSLAQEVASHGFTVIKLDHPYDADVLAFPNGDVIYGGRVEKPVNGNTSSVEVALKVRTHDISSVLDYMKTQKTKNVVMFG</sequence>
<name>A0A6A5WC34_9PLEO</name>
<dbReference type="Gene3D" id="3.40.50.1820">
    <property type="entry name" value="alpha/beta hydrolase"/>
    <property type="match status" value="1"/>
</dbReference>
<dbReference type="Proteomes" id="UP000799779">
    <property type="component" value="Unassembled WGS sequence"/>
</dbReference>